<name>A0A8C5C948_GADMO</name>
<dbReference type="Ensembl" id="ENSGMOT00000058730.1">
    <property type="protein sequence ID" value="ENSGMOP00000058561.1"/>
    <property type="gene ID" value="ENSGMOG00000032421.1"/>
</dbReference>
<feature type="region of interest" description="Disordered" evidence="1">
    <location>
        <begin position="190"/>
        <end position="209"/>
    </location>
</feature>
<dbReference type="PANTHER" id="PTHR33198:SF20">
    <property type="entry name" value="RETROTRANSPOSON GAG DOMAIN-CONTAINING PROTEIN"/>
    <property type="match status" value="1"/>
</dbReference>
<organism evidence="2 3">
    <name type="scientific">Gadus morhua</name>
    <name type="common">Atlantic cod</name>
    <dbReference type="NCBI Taxonomy" id="8049"/>
    <lineage>
        <taxon>Eukaryota</taxon>
        <taxon>Metazoa</taxon>
        <taxon>Chordata</taxon>
        <taxon>Craniata</taxon>
        <taxon>Vertebrata</taxon>
        <taxon>Euteleostomi</taxon>
        <taxon>Actinopterygii</taxon>
        <taxon>Neopterygii</taxon>
        <taxon>Teleostei</taxon>
        <taxon>Neoteleostei</taxon>
        <taxon>Acanthomorphata</taxon>
        <taxon>Zeiogadaria</taxon>
        <taxon>Gadariae</taxon>
        <taxon>Gadiformes</taxon>
        <taxon>Gadoidei</taxon>
        <taxon>Gadidae</taxon>
        <taxon>Gadus</taxon>
    </lineage>
</organism>
<dbReference type="Proteomes" id="UP000694546">
    <property type="component" value="Chromosome 4"/>
</dbReference>
<dbReference type="AlphaFoldDB" id="A0A8C5C948"/>
<evidence type="ECO:0000313" key="2">
    <source>
        <dbReference type="Ensembl" id="ENSGMOP00000058561.1"/>
    </source>
</evidence>
<accession>A0A8C5C948</accession>
<proteinExistence type="predicted"/>
<evidence type="ECO:0008006" key="4">
    <source>
        <dbReference type="Google" id="ProtNLM"/>
    </source>
</evidence>
<reference evidence="2" key="2">
    <citation type="submission" date="2025-09" db="UniProtKB">
        <authorList>
            <consortium name="Ensembl"/>
        </authorList>
    </citation>
    <scope>IDENTIFICATION</scope>
</reference>
<dbReference type="PANTHER" id="PTHR33198">
    <property type="entry name" value="ANK_REP_REGION DOMAIN-CONTAINING PROTEIN-RELATED"/>
    <property type="match status" value="1"/>
</dbReference>
<reference evidence="2" key="1">
    <citation type="submission" date="2025-08" db="UniProtKB">
        <authorList>
            <consortium name="Ensembl"/>
        </authorList>
    </citation>
    <scope>IDENTIFICATION</scope>
</reference>
<feature type="compositionally biased region" description="Polar residues" evidence="1">
    <location>
        <begin position="197"/>
        <end position="209"/>
    </location>
</feature>
<keyword evidence="3" id="KW-1185">Reference proteome</keyword>
<protein>
    <recommendedName>
        <fullName evidence="4">Retrotransposon gag domain-containing protein</fullName>
    </recommendedName>
</protein>
<sequence length="209" mass="24155">MFRATVAGDCDVTKCLIKLVEYLPAKMSVAYYCMVGLPGVKLLNTIEIFNMFEFTDGDEKKLSNVLEQFDAYSSPKKNEVYERHVFRCCVQQQDESLDSYVTELRLKVKSCNYGDMQTSMLRDQIVFGKHNKKVRERLLREDSLTLEDAIRMCRASERTEKQIKIFEKPFVNTEAPVGVDRVFRVRTPCSEGERSSNKSGIESLQWTND</sequence>
<evidence type="ECO:0000313" key="3">
    <source>
        <dbReference type="Proteomes" id="UP000694546"/>
    </source>
</evidence>
<evidence type="ECO:0000256" key="1">
    <source>
        <dbReference type="SAM" id="MobiDB-lite"/>
    </source>
</evidence>
<dbReference type="GeneTree" id="ENSGT00940000166018"/>